<dbReference type="InterPro" id="IPR019381">
    <property type="entry name" value="PACS1/2_C"/>
</dbReference>
<accession>A0A915KUN2</accession>
<evidence type="ECO:0000313" key="2">
    <source>
        <dbReference type="Proteomes" id="UP000887565"/>
    </source>
</evidence>
<dbReference type="Proteomes" id="UP000887565">
    <property type="component" value="Unplaced"/>
</dbReference>
<dbReference type="GO" id="GO:0072659">
    <property type="term" value="P:protein localization to plasma membrane"/>
    <property type="evidence" value="ECO:0007669"/>
    <property type="project" value="TreeGrafter"/>
</dbReference>
<feature type="compositionally biased region" description="Basic and acidic residues" evidence="1">
    <location>
        <begin position="125"/>
        <end position="137"/>
    </location>
</feature>
<name>A0A915KUN2_ROMCU</name>
<feature type="compositionally biased region" description="Acidic residues" evidence="1">
    <location>
        <begin position="1"/>
        <end position="11"/>
    </location>
</feature>
<keyword evidence="2" id="KW-1185">Reference proteome</keyword>
<dbReference type="PANTHER" id="PTHR13280:SF17">
    <property type="entry name" value="KRUEPPEL TARGET AT 95D, ISOFORM A"/>
    <property type="match status" value="1"/>
</dbReference>
<feature type="compositionally biased region" description="Polar residues" evidence="1">
    <location>
        <begin position="71"/>
        <end position="84"/>
    </location>
</feature>
<sequence>GLENADDDLDEDFRGDGGADLEGKSKAPTQREIDDLFEELENLSDSGPECDAGADALSVRSTPKPQLRPFFNSNVDAASTNVSKNIGGVASEESKESAAASDDATTSDQELSDAPPPPTKTPTQNDDRRRSGVDTDVKTLKIVRPIAEQLSTAFGIDDLTSTNVNPVILIGVQD</sequence>
<evidence type="ECO:0000256" key="1">
    <source>
        <dbReference type="SAM" id="MobiDB-lite"/>
    </source>
</evidence>
<organism evidence="2 3">
    <name type="scientific">Romanomermis culicivorax</name>
    <name type="common">Nematode worm</name>
    <dbReference type="NCBI Taxonomy" id="13658"/>
    <lineage>
        <taxon>Eukaryota</taxon>
        <taxon>Metazoa</taxon>
        <taxon>Ecdysozoa</taxon>
        <taxon>Nematoda</taxon>
        <taxon>Enoplea</taxon>
        <taxon>Dorylaimia</taxon>
        <taxon>Mermithida</taxon>
        <taxon>Mermithoidea</taxon>
        <taxon>Mermithidae</taxon>
        <taxon>Romanomermis</taxon>
    </lineage>
</organism>
<feature type="compositionally biased region" description="Low complexity" evidence="1">
    <location>
        <begin position="97"/>
        <end position="108"/>
    </location>
</feature>
<dbReference type="AlphaFoldDB" id="A0A915KUN2"/>
<evidence type="ECO:0000313" key="3">
    <source>
        <dbReference type="WBParaSite" id="nRc.2.0.1.t42636-RA"/>
    </source>
</evidence>
<reference evidence="3" key="1">
    <citation type="submission" date="2022-11" db="UniProtKB">
        <authorList>
            <consortium name="WormBaseParasite"/>
        </authorList>
    </citation>
    <scope>IDENTIFICATION</scope>
</reference>
<feature type="compositionally biased region" description="Basic and acidic residues" evidence="1">
    <location>
        <begin position="12"/>
        <end position="34"/>
    </location>
</feature>
<protein>
    <submittedName>
        <fullName evidence="3">Uncharacterized protein</fullName>
    </submittedName>
</protein>
<dbReference type="WBParaSite" id="nRc.2.0.1.t42636-RA">
    <property type="protein sequence ID" value="nRc.2.0.1.t42636-RA"/>
    <property type="gene ID" value="nRc.2.0.1.g42636"/>
</dbReference>
<dbReference type="PANTHER" id="PTHR13280">
    <property type="entry name" value="PHOSPHOFURIN ACIDIC CLUSTER SORTING PROTEIN"/>
    <property type="match status" value="1"/>
</dbReference>
<feature type="region of interest" description="Disordered" evidence="1">
    <location>
        <begin position="1"/>
        <end position="137"/>
    </location>
</feature>
<proteinExistence type="predicted"/>